<gene>
    <name evidence="2" type="ORF">FBBNIHIM_10265</name>
</gene>
<organism evidence="2 3">
    <name type="scientific">Pseudocitrobacter vendiensis</name>
    <dbReference type="NCBI Taxonomy" id="2488306"/>
    <lineage>
        <taxon>Bacteria</taxon>
        <taxon>Pseudomonadati</taxon>
        <taxon>Pseudomonadota</taxon>
        <taxon>Gammaproteobacteria</taxon>
        <taxon>Enterobacterales</taxon>
        <taxon>Enterobacteriaceae</taxon>
        <taxon>Pseudocitrobacter</taxon>
    </lineage>
</organism>
<comment type="caution">
    <text evidence="2">The sequence shown here is derived from an EMBL/GenBank/DDBJ whole genome shotgun (WGS) entry which is preliminary data.</text>
</comment>
<keyword evidence="1" id="KW-0472">Membrane</keyword>
<sequence>MEMSQGGSMKMVSLITLSCAGIWLILHGLWMWLPLR</sequence>
<dbReference type="EMBL" id="CALSBS010000007">
    <property type="protein sequence ID" value="CAH6637195.1"/>
    <property type="molecule type" value="Genomic_DNA"/>
</dbReference>
<protein>
    <submittedName>
        <fullName evidence="2">Uncharacterized protein</fullName>
    </submittedName>
</protein>
<keyword evidence="1" id="KW-1133">Transmembrane helix</keyword>
<evidence type="ECO:0000256" key="1">
    <source>
        <dbReference type="SAM" id="Phobius"/>
    </source>
</evidence>
<evidence type="ECO:0000313" key="2">
    <source>
        <dbReference type="EMBL" id="CAH6637195.1"/>
    </source>
</evidence>
<proteinExistence type="predicted"/>
<reference evidence="2" key="1">
    <citation type="submission" date="2022-05" db="EMBL/GenBank/DDBJ databases">
        <authorList>
            <person name="Blom J."/>
        </authorList>
    </citation>
    <scope>NUCLEOTIDE SEQUENCE</scope>
    <source>
        <strain evidence="2">Type strain: CPO20170097</strain>
    </source>
</reference>
<evidence type="ECO:0000313" key="3">
    <source>
        <dbReference type="Proteomes" id="UP001152651"/>
    </source>
</evidence>
<keyword evidence="3" id="KW-1185">Reference proteome</keyword>
<feature type="transmembrane region" description="Helical" evidence="1">
    <location>
        <begin position="12"/>
        <end position="33"/>
    </location>
</feature>
<accession>A0ABM9F8M5</accession>
<name>A0ABM9F8M5_9ENTR</name>
<dbReference type="Proteomes" id="UP001152651">
    <property type="component" value="Unassembled WGS sequence"/>
</dbReference>
<keyword evidence="1" id="KW-0812">Transmembrane</keyword>